<dbReference type="GO" id="GO:0006352">
    <property type="term" value="P:DNA-templated transcription initiation"/>
    <property type="evidence" value="ECO:0007669"/>
    <property type="project" value="InterPro"/>
</dbReference>
<dbReference type="PANTHER" id="PTHR43133">
    <property type="entry name" value="RNA POLYMERASE ECF-TYPE SIGMA FACTO"/>
    <property type="match status" value="1"/>
</dbReference>
<dbReference type="Pfam" id="PF08281">
    <property type="entry name" value="Sigma70_r4_2"/>
    <property type="match status" value="1"/>
</dbReference>
<dbReference type="PANTHER" id="PTHR43133:SF8">
    <property type="entry name" value="RNA POLYMERASE SIGMA FACTOR HI_1459-RELATED"/>
    <property type="match status" value="1"/>
</dbReference>
<dbReference type="SUPFAM" id="SSF88946">
    <property type="entry name" value="Sigma2 domain of RNA polymerase sigma factors"/>
    <property type="match status" value="1"/>
</dbReference>
<evidence type="ECO:0000256" key="4">
    <source>
        <dbReference type="ARBA" id="ARBA00023125"/>
    </source>
</evidence>
<keyword evidence="5" id="KW-0804">Transcription</keyword>
<keyword evidence="3" id="KW-0731">Sigma factor</keyword>
<evidence type="ECO:0000313" key="8">
    <source>
        <dbReference type="EMBL" id="AYF97203.1"/>
    </source>
</evidence>
<proteinExistence type="inferred from homology"/>
<dbReference type="InterPro" id="IPR014284">
    <property type="entry name" value="RNA_pol_sigma-70_dom"/>
</dbReference>
<evidence type="ECO:0000259" key="7">
    <source>
        <dbReference type="Pfam" id="PF08281"/>
    </source>
</evidence>
<protein>
    <submittedName>
        <fullName evidence="8">Sigma-70 family RNA polymerase sigma factor</fullName>
    </submittedName>
</protein>
<comment type="similarity">
    <text evidence="1">Belongs to the sigma-70 factor family. ECF subfamily.</text>
</comment>
<dbReference type="SUPFAM" id="SSF88659">
    <property type="entry name" value="Sigma3 and sigma4 domains of RNA polymerase sigma factors"/>
    <property type="match status" value="1"/>
</dbReference>
<accession>A0A387B463</accession>
<sequence length="183" mass="21329">MSGSFKRGWRLPERAEAEQLFREIYREHRSLILTTCERRLSDHHAAEDATAEVFRIAWQKILDGKRVDLPWLYRTARNVVGNEYRRRGRAQALFDKTEELARVTGIATPERSIETLAALSRLRLDDREILFMAYWEDLSSSEMAAILRLRETTVRMRISRARAALRRVLDQGTGEREEVTPVG</sequence>
<dbReference type="Pfam" id="PF04542">
    <property type="entry name" value="Sigma70_r2"/>
    <property type="match status" value="1"/>
</dbReference>
<feature type="domain" description="RNA polymerase sigma factor 70 region 4 type 2" evidence="7">
    <location>
        <begin position="116"/>
        <end position="165"/>
    </location>
</feature>
<evidence type="ECO:0000259" key="6">
    <source>
        <dbReference type="Pfam" id="PF04542"/>
    </source>
</evidence>
<dbReference type="InterPro" id="IPR007627">
    <property type="entry name" value="RNA_pol_sigma70_r2"/>
</dbReference>
<dbReference type="Gene3D" id="1.10.10.10">
    <property type="entry name" value="Winged helix-like DNA-binding domain superfamily/Winged helix DNA-binding domain"/>
    <property type="match status" value="1"/>
</dbReference>
<dbReference type="InterPro" id="IPR013324">
    <property type="entry name" value="RNA_pol_sigma_r3/r4-like"/>
</dbReference>
<reference evidence="9" key="1">
    <citation type="submission" date="2018-09" db="EMBL/GenBank/DDBJ databases">
        <title>Genome sequencing of strain 2DFWR-13.</title>
        <authorList>
            <person name="Heo J."/>
            <person name="Kim S.-J."/>
            <person name="Kwon S.-W."/>
        </authorList>
    </citation>
    <scope>NUCLEOTIDE SEQUENCE [LARGE SCALE GENOMIC DNA]</scope>
    <source>
        <strain evidence="9">2DFWR-13</strain>
    </source>
</reference>
<dbReference type="OrthoDB" id="4184921at2"/>
<dbReference type="Proteomes" id="UP000278886">
    <property type="component" value="Chromosome"/>
</dbReference>
<dbReference type="InterPro" id="IPR013325">
    <property type="entry name" value="RNA_pol_sigma_r2"/>
</dbReference>
<dbReference type="InterPro" id="IPR039425">
    <property type="entry name" value="RNA_pol_sigma-70-like"/>
</dbReference>
<evidence type="ECO:0000256" key="1">
    <source>
        <dbReference type="ARBA" id="ARBA00010641"/>
    </source>
</evidence>
<dbReference type="EMBL" id="CP032630">
    <property type="protein sequence ID" value="AYF97203.1"/>
    <property type="molecule type" value="Genomic_DNA"/>
</dbReference>
<evidence type="ECO:0000256" key="3">
    <source>
        <dbReference type="ARBA" id="ARBA00023082"/>
    </source>
</evidence>
<dbReference type="NCBIfam" id="TIGR02937">
    <property type="entry name" value="sigma70-ECF"/>
    <property type="match status" value="1"/>
</dbReference>
<keyword evidence="4" id="KW-0238">DNA-binding</keyword>
<evidence type="ECO:0000256" key="5">
    <source>
        <dbReference type="ARBA" id="ARBA00023163"/>
    </source>
</evidence>
<organism evidence="8 9">
    <name type="scientific">Protaetiibacter intestinalis</name>
    <dbReference type="NCBI Taxonomy" id="2419774"/>
    <lineage>
        <taxon>Bacteria</taxon>
        <taxon>Bacillati</taxon>
        <taxon>Actinomycetota</taxon>
        <taxon>Actinomycetes</taxon>
        <taxon>Micrococcales</taxon>
        <taxon>Microbacteriaceae</taxon>
        <taxon>Protaetiibacter</taxon>
    </lineage>
</organism>
<feature type="domain" description="RNA polymerase sigma-70 region 2" evidence="6">
    <location>
        <begin position="24"/>
        <end position="89"/>
    </location>
</feature>
<dbReference type="AlphaFoldDB" id="A0A387B463"/>
<dbReference type="InterPro" id="IPR013249">
    <property type="entry name" value="RNA_pol_sigma70_r4_t2"/>
</dbReference>
<dbReference type="RefSeq" id="WP_120761554.1">
    <property type="nucleotide sequence ID" value="NZ_CP032630.1"/>
</dbReference>
<keyword evidence="9" id="KW-1185">Reference proteome</keyword>
<dbReference type="InterPro" id="IPR036388">
    <property type="entry name" value="WH-like_DNA-bd_sf"/>
</dbReference>
<name>A0A387B463_9MICO</name>
<dbReference type="Gene3D" id="1.10.1740.10">
    <property type="match status" value="1"/>
</dbReference>
<dbReference type="GO" id="GO:0016987">
    <property type="term" value="F:sigma factor activity"/>
    <property type="evidence" value="ECO:0007669"/>
    <property type="project" value="UniProtKB-KW"/>
</dbReference>
<dbReference type="GO" id="GO:0003677">
    <property type="term" value="F:DNA binding"/>
    <property type="evidence" value="ECO:0007669"/>
    <property type="project" value="UniProtKB-KW"/>
</dbReference>
<gene>
    <name evidence="8" type="ORF">D7I47_02355</name>
</gene>
<keyword evidence="2" id="KW-0805">Transcription regulation</keyword>
<evidence type="ECO:0000256" key="2">
    <source>
        <dbReference type="ARBA" id="ARBA00023015"/>
    </source>
</evidence>
<evidence type="ECO:0000313" key="9">
    <source>
        <dbReference type="Proteomes" id="UP000278886"/>
    </source>
</evidence>
<dbReference type="KEGG" id="lyd:D7I47_02355"/>